<organism evidence="3 4">
    <name type="scientific">Neptunomonas antarctica</name>
    <dbReference type="NCBI Taxonomy" id="619304"/>
    <lineage>
        <taxon>Bacteria</taxon>
        <taxon>Pseudomonadati</taxon>
        <taxon>Pseudomonadota</taxon>
        <taxon>Gammaproteobacteria</taxon>
        <taxon>Oceanospirillales</taxon>
        <taxon>Oceanospirillaceae</taxon>
        <taxon>Neptunomonas</taxon>
    </lineage>
</organism>
<name>A0A1N7PAJ7_9GAMM</name>
<evidence type="ECO:0000256" key="1">
    <source>
        <dbReference type="ARBA" id="ARBA00007198"/>
    </source>
</evidence>
<dbReference type="Proteomes" id="UP000185999">
    <property type="component" value="Unassembled WGS sequence"/>
</dbReference>
<proteinExistence type="inferred from homology"/>
<dbReference type="EMBL" id="FTOE01000013">
    <property type="protein sequence ID" value="SIT07614.1"/>
    <property type="molecule type" value="Genomic_DNA"/>
</dbReference>
<dbReference type="NCBIfam" id="NF008107">
    <property type="entry name" value="PRK10853.1"/>
    <property type="match status" value="1"/>
</dbReference>
<evidence type="ECO:0000313" key="4">
    <source>
        <dbReference type="Proteomes" id="UP000185999"/>
    </source>
</evidence>
<dbReference type="PROSITE" id="PS51353">
    <property type="entry name" value="ARSC"/>
    <property type="match status" value="1"/>
</dbReference>
<sequence length="124" mass="14300">MSITLFGIKNCDTIKKARKWLEAHQVEYRFHDFRVDGLSEALLDQWISALGWEVLLNKRSTSWRQLPESVKENIDAASARAVMLENPAIIKRPVLELCCAESETLRRVGFIETEYNKLFSNLTS</sequence>
<protein>
    <submittedName>
        <fullName evidence="3">Transcriptional regulator, Spx/MgsR family</fullName>
    </submittedName>
</protein>
<dbReference type="PANTHER" id="PTHR30041">
    <property type="entry name" value="ARSENATE REDUCTASE"/>
    <property type="match status" value="1"/>
</dbReference>
<evidence type="ECO:0000256" key="2">
    <source>
        <dbReference type="PROSITE-ProRule" id="PRU01282"/>
    </source>
</evidence>
<reference evidence="4" key="1">
    <citation type="submission" date="2017-01" db="EMBL/GenBank/DDBJ databases">
        <authorList>
            <person name="Varghese N."/>
            <person name="Submissions S."/>
        </authorList>
    </citation>
    <scope>NUCLEOTIDE SEQUENCE [LARGE SCALE GENOMIC DNA]</scope>
    <source>
        <strain evidence="4">DSM 22306</strain>
    </source>
</reference>
<dbReference type="InterPro" id="IPR006504">
    <property type="entry name" value="Tscrpt_reg_Spx/MgsR"/>
</dbReference>
<dbReference type="CDD" id="cd03035">
    <property type="entry name" value="ArsC_Yffb"/>
    <property type="match status" value="1"/>
</dbReference>
<dbReference type="SUPFAM" id="SSF52833">
    <property type="entry name" value="Thioredoxin-like"/>
    <property type="match status" value="1"/>
</dbReference>
<dbReference type="InterPro" id="IPR006660">
    <property type="entry name" value="Arsenate_reductase-like"/>
</dbReference>
<dbReference type="STRING" id="619304.SAMN05421760_11395"/>
<gene>
    <name evidence="3" type="ORF">SAMN05421760_11395</name>
</gene>
<keyword evidence="4" id="KW-1185">Reference proteome</keyword>
<dbReference type="OrthoDB" id="9803749at2"/>
<dbReference type="RefSeq" id="WP_054341443.1">
    <property type="nucleotide sequence ID" value="NZ_FTOE01000013.1"/>
</dbReference>
<dbReference type="PANTHER" id="PTHR30041:SF8">
    <property type="entry name" value="PROTEIN YFFB"/>
    <property type="match status" value="1"/>
</dbReference>
<dbReference type="AlphaFoldDB" id="A0A1N7PAJ7"/>
<accession>A0A1N7PAJ7</accession>
<dbReference type="NCBIfam" id="TIGR01617">
    <property type="entry name" value="arsC_related"/>
    <property type="match status" value="1"/>
</dbReference>
<dbReference type="Gene3D" id="3.40.30.10">
    <property type="entry name" value="Glutaredoxin"/>
    <property type="match status" value="1"/>
</dbReference>
<evidence type="ECO:0000313" key="3">
    <source>
        <dbReference type="EMBL" id="SIT07614.1"/>
    </source>
</evidence>
<dbReference type="Pfam" id="PF03960">
    <property type="entry name" value="ArsC"/>
    <property type="match status" value="1"/>
</dbReference>
<dbReference type="InterPro" id="IPR036249">
    <property type="entry name" value="Thioredoxin-like_sf"/>
</dbReference>
<comment type="similarity">
    <text evidence="1 2">Belongs to the ArsC family.</text>
</comment>